<reference evidence="1 2" key="1">
    <citation type="submission" date="2012-11" db="EMBL/GenBank/DDBJ databases">
        <authorList>
            <person name="Huguet-Tapia J.C."/>
            <person name="Durkin A.S."/>
            <person name="Pettis G.S."/>
            <person name="Badger J.H."/>
        </authorList>
    </citation>
    <scope>NUCLEOTIDE SEQUENCE [LARGE SCALE GENOMIC DNA]</scope>
    <source>
        <strain evidence="1 2">91-03</strain>
    </source>
</reference>
<gene>
    <name evidence="1" type="ORF">STRIP9103_02920</name>
</gene>
<organism evidence="1 2">
    <name type="scientific">Streptomyces ipomoeae 91-03</name>
    <dbReference type="NCBI Taxonomy" id="698759"/>
    <lineage>
        <taxon>Bacteria</taxon>
        <taxon>Bacillati</taxon>
        <taxon>Actinomycetota</taxon>
        <taxon>Actinomycetes</taxon>
        <taxon>Kitasatosporales</taxon>
        <taxon>Streptomycetaceae</taxon>
        <taxon>Streptomyces</taxon>
    </lineage>
</organism>
<dbReference type="AlphaFoldDB" id="L1KY49"/>
<dbReference type="PATRIC" id="fig|698759.3.peg.3652"/>
<comment type="caution">
    <text evidence="1">The sequence shown here is derived from an EMBL/GenBank/DDBJ whole genome shotgun (WGS) entry which is preliminary data.</text>
</comment>
<dbReference type="Proteomes" id="UP000010411">
    <property type="component" value="Unassembled WGS sequence"/>
</dbReference>
<protein>
    <recommendedName>
        <fullName evidence="3">Nucleotidyl transferase, PF08843 family</fullName>
    </recommendedName>
</protein>
<dbReference type="InterPro" id="IPR014942">
    <property type="entry name" value="AbiEii"/>
</dbReference>
<sequence>MDRGNGDTGGTGMSGRWDGFGWASAEIPKEPLDDEIRAAEKLPRTLRPVPGDDVVQRPVFDPALKHYENAYRATDPAFTDPARGDAWRTARRRALHLVLAAIADSPWVDALVLRGSVLMSTWFPDAAREPGDLDFVVVPHTWAIDDERTARMLDGIATAAEALASAHGPQLGISAAGAVVEDIWTYERVPGRRMVLPWSAPGLPGGHVQLDFVFNEKLPEEPEPVELPGGAIVQAATPALSLAWKLMWIINDTYAQGKDLYDAVLLAERHPLPYELLHEVFRLSGEWPYPYRENVLLEDVVEGVGYVEWNHFVVEYPQFADDEREFAERLVRAVTPTFEQRSEGGGPVLP</sequence>
<dbReference type="Pfam" id="PF08843">
    <property type="entry name" value="AbiEii"/>
    <property type="match status" value="1"/>
</dbReference>
<evidence type="ECO:0000313" key="2">
    <source>
        <dbReference type="Proteomes" id="UP000010411"/>
    </source>
</evidence>
<evidence type="ECO:0008006" key="3">
    <source>
        <dbReference type="Google" id="ProtNLM"/>
    </source>
</evidence>
<proteinExistence type="predicted"/>
<dbReference type="EMBL" id="AEJC01000271">
    <property type="protein sequence ID" value="EKX65746.1"/>
    <property type="molecule type" value="Genomic_DNA"/>
</dbReference>
<keyword evidence="2" id="KW-1185">Reference proteome</keyword>
<accession>L1KY49</accession>
<name>L1KY49_9ACTN</name>
<evidence type="ECO:0000313" key="1">
    <source>
        <dbReference type="EMBL" id="EKX65746.1"/>
    </source>
</evidence>